<proteinExistence type="predicted"/>
<dbReference type="AlphaFoldDB" id="A0A6J4PAK1"/>
<evidence type="ECO:0000313" key="1">
    <source>
        <dbReference type="EMBL" id="CAA9410855.1"/>
    </source>
</evidence>
<protein>
    <recommendedName>
        <fullName evidence="2">ABC transporter, substrate-binding protein (Cluster 1, maltose/g3p/polyamine/iron)</fullName>
    </recommendedName>
</protein>
<dbReference type="PANTHER" id="PTHR43649:SF14">
    <property type="entry name" value="BLR3389 PROTEIN"/>
    <property type="match status" value="1"/>
</dbReference>
<dbReference type="PANTHER" id="PTHR43649">
    <property type="entry name" value="ARABINOSE-BINDING PROTEIN-RELATED"/>
    <property type="match status" value="1"/>
</dbReference>
<dbReference type="InterPro" id="IPR006059">
    <property type="entry name" value="SBP"/>
</dbReference>
<sequence length="435" mass="47118">MQRKWSRGTFLKVGGGVSVAALLGGCGGFGVGQSTGGLGGGVTIWEISTGIEKASLLEELARFNEEHPGVDAKMQFFENDPYKQKLRVAMGAGNPPDVFYSWGGGNLESYVDAGKVYDLSEALENDPDWGEEFLPNVMEGVTFDGKAYGVPVTDVQPNCVFYNRAIFEEYGLSPPETFDGLKDVISALKGEGVIPIALGGQSKWTYMIWMQQLVLRVGGAAPFDRVIRGETNAWSDPAFVEAGTMLQDLVRMGAFEEGFAGVSFDTGQASALLNTGTAAMHHIGVYDYENHLTANPDFVENKLGWFRFPAVGGEDPVDASGNLANFYSVSRASKNKEEAITFLKEGTLSVETRIKNGAVPPVKGIEPRLEEAENSSWLSFVYDLVKGAPNYQLSWDQALSPVLAERLLVNLEQMVLLASAPKDFSAAMNEAMREA</sequence>
<gene>
    <name evidence="1" type="ORF">AVDCRST_MAG03-1860</name>
</gene>
<dbReference type="Pfam" id="PF01547">
    <property type="entry name" value="SBP_bac_1"/>
    <property type="match status" value="1"/>
</dbReference>
<evidence type="ECO:0008006" key="2">
    <source>
        <dbReference type="Google" id="ProtNLM"/>
    </source>
</evidence>
<dbReference type="Gene3D" id="3.40.190.10">
    <property type="entry name" value="Periplasmic binding protein-like II"/>
    <property type="match status" value="2"/>
</dbReference>
<accession>A0A6J4PAK1</accession>
<dbReference type="EMBL" id="CADCUT010000116">
    <property type="protein sequence ID" value="CAA9410855.1"/>
    <property type="molecule type" value="Genomic_DNA"/>
</dbReference>
<dbReference type="InterPro" id="IPR050490">
    <property type="entry name" value="Bact_solute-bd_prot1"/>
</dbReference>
<name>A0A6J4PAK1_9ACTN</name>
<reference evidence="1" key="1">
    <citation type="submission" date="2020-02" db="EMBL/GenBank/DDBJ databases">
        <authorList>
            <person name="Meier V. D."/>
        </authorList>
    </citation>
    <scope>NUCLEOTIDE SEQUENCE</scope>
    <source>
        <strain evidence="1">AVDCRST_MAG03</strain>
    </source>
</reference>
<organism evidence="1">
    <name type="scientific">uncultured Rubrobacteraceae bacterium</name>
    <dbReference type="NCBI Taxonomy" id="349277"/>
    <lineage>
        <taxon>Bacteria</taxon>
        <taxon>Bacillati</taxon>
        <taxon>Actinomycetota</taxon>
        <taxon>Rubrobacteria</taxon>
        <taxon>Rubrobacterales</taxon>
        <taxon>Rubrobacteraceae</taxon>
        <taxon>environmental samples</taxon>
    </lineage>
</organism>
<dbReference type="SUPFAM" id="SSF53850">
    <property type="entry name" value="Periplasmic binding protein-like II"/>
    <property type="match status" value="1"/>
</dbReference>
<dbReference type="PROSITE" id="PS51257">
    <property type="entry name" value="PROKAR_LIPOPROTEIN"/>
    <property type="match status" value="1"/>
</dbReference>